<dbReference type="InterPro" id="IPR012312">
    <property type="entry name" value="Hemerythrin-like"/>
</dbReference>
<dbReference type="OrthoDB" id="43563at2759"/>
<protein>
    <recommendedName>
        <fullName evidence="2">Hemerythrin-like domain-containing protein</fullName>
    </recommendedName>
</protein>
<dbReference type="InParanoid" id="A0A2R5GAI7"/>
<sequence length="330" mass="36812">MLASNENSEAAGVDAKSIPVKEEEQQAAATEEVKVEEGAATATATATAPPAVEAEAVSATENEEAVPTATEAPAEEATKPLPGWEKYPVKYDGWVVSHNAIRLDLDDLVRIVEETIPAHIAAGKMQPWMGDNLMEWYEHICNIIHEHHDHEEEIFFPAMNERVTVPEKLTADHKTLMSLMGRTKEEIKALSAAIKENRPGEELEPLRATLSATARAFNAEMRAHLQEEEEIGLPLFRANFTKKEASALEAKITKTIKPIFLGNLLRPLDEADRRMWMKKYAKIPAPVITFILWPKVKDNGAYYQTYTRVYDEIVKAERIPVKSAGKCVVM</sequence>
<evidence type="ECO:0000313" key="4">
    <source>
        <dbReference type="Proteomes" id="UP000241890"/>
    </source>
</evidence>
<dbReference type="EMBL" id="BEYU01000038">
    <property type="protein sequence ID" value="GBG28022.1"/>
    <property type="molecule type" value="Genomic_DNA"/>
</dbReference>
<reference evidence="3 4" key="1">
    <citation type="submission" date="2017-12" db="EMBL/GenBank/DDBJ databases">
        <title>Sequencing, de novo assembly and annotation of complete genome of a new Thraustochytrid species, strain FCC1311.</title>
        <authorList>
            <person name="Sedici K."/>
            <person name="Godart F."/>
            <person name="Aiese Cigliano R."/>
            <person name="Sanseverino W."/>
            <person name="Barakat M."/>
            <person name="Ortet P."/>
            <person name="Marechal E."/>
            <person name="Cagnac O."/>
            <person name="Amato A."/>
        </authorList>
    </citation>
    <scope>NUCLEOTIDE SEQUENCE [LARGE SCALE GENOMIC DNA]</scope>
</reference>
<dbReference type="AlphaFoldDB" id="A0A2R5GAI7"/>
<gene>
    <name evidence="3" type="ORF">FCC1311_042452</name>
</gene>
<comment type="caution">
    <text evidence="3">The sequence shown here is derived from an EMBL/GenBank/DDBJ whole genome shotgun (WGS) entry which is preliminary data.</text>
</comment>
<dbReference type="Pfam" id="PF01814">
    <property type="entry name" value="Hemerythrin"/>
    <property type="match status" value="1"/>
</dbReference>
<dbReference type="Proteomes" id="UP000241890">
    <property type="component" value="Unassembled WGS sequence"/>
</dbReference>
<name>A0A2R5GAI7_9STRA</name>
<feature type="domain" description="Hemerythrin-like" evidence="2">
    <location>
        <begin position="91"/>
        <end position="235"/>
    </location>
</feature>
<evidence type="ECO:0000259" key="2">
    <source>
        <dbReference type="Pfam" id="PF01814"/>
    </source>
</evidence>
<evidence type="ECO:0000256" key="1">
    <source>
        <dbReference type="SAM" id="MobiDB-lite"/>
    </source>
</evidence>
<keyword evidence="4" id="KW-1185">Reference proteome</keyword>
<dbReference type="Gene3D" id="1.20.120.520">
    <property type="entry name" value="nmb1532 protein domain like"/>
    <property type="match status" value="1"/>
</dbReference>
<feature type="region of interest" description="Disordered" evidence="1">
    <location>
        <begin position="1"/>
        <end position="82"/>
    </location>
</feature>
<organism evidence="3 4">
    <name type="scientific">Hondaea fermentalgiana</name>
    <dbReference type="NCBI Taxonomy" id="2315210"/>
    <lineage>
        <taxon>Eukaryota</taxon>
        <taxon>Sar</taxon>
        <taxon>Stramenopiles</taxon>
        <taxon>Bigyra</taxon>
        <taxon>Labyrinthulomycetes</taxon>
        <taxon>Thraustochytrida</taxon>
        <taxon>Thraustochytriidae</taxon>
        <taxon>Hondaea</taxon>
    </lineage>
</organism>
<feature type="compositionally biased region" description="Low complexity" evidence="1">
    <location>
        <begin position="38"/>
        <end position="72"/>
    </location>
</feature>
<dbReference type="CDD" id="cd12108">
    <property type="entry name" value="Hr-like"/>
    <property type="match status" value="1"/>
</dbReference>
<proteinExistence type="predicted"/>
<evidence type="ECO:0000313" key="3">
    <source>
        <dbReference type="EMBL" id="GBG28022.1"/>
    </source>
</evidence>
<accession>A0A2R5GAI7</accession>